<feature type="region of interest" description="Disordered" evidence="1">
    <location>
        <begin position="24"/>
        <end position="94"/>
    </location>
</feature>
<dbReference type="EnsemblMetazoa" id="AEPI001655-RA">
    <property type="protein sequence ID" value="AEPI001655-PA"/>
    <property type="gene ID" value="AEPI001655"/>
</dbReference>
<dbReference type="Proteomes" id="UP000075885">
    <property type="component" value="Unassembled WGS sequence"/>
</dbReference>
<dbReference type="AlphaFoldDB" id="A0A182P419"/>
<reference evidence="3" key="1">
    <citation type="submission" date="2013-03" db="EMBL/GenBank/DDBJ databases">
        <title>The Genome Sequence of Anopheles epiroticus epiroticus2.</title>
        <authorList>
            <consortium name="The Broad Institute Genomics Platform"/>
            <person name="Neafsey D.E."/>
            <person name="Howell P."/>
            <person name="Walker B."/>
            <person name="Young S.K."/>
            <person name="Zeng Q."/>
            <person name="Gargeya S."/>
            <person name="Fitzgerald M."/>
            <person name="Haas B."/>
            <person name="Abouelleil A."/>
            <person name="Allen A.W."/>
            <person name="Alvarado L."/>
            <person name="Arachchi H.M."/>
            <person name="Berlin A.M."/>
            <person name="Chapman S.B."/>
            <person name="Gainer-Dewar J."/>
            <person name="Goldberg J."/>
            <person name="Griggs A."/>
            <person name="Gujja S."/>
            <person name="Hansen M."/>
            <person name="Howarth C."/>
            <person name="Imamovic A."/>
            <person name="Ireland A."/>
            <person name="Larimer J."/>
            <person name="McCowan C."/>
            <person name="Murphy C."/>
            <person name="Pearson M."/>
            <person name="Poon T.W."/>
            <person name="Priest M."/>
            <person name="Roberts A."/>
            <person name="Saif S."/>
            <person name="Shea T."/>
            <person name="Sisk P."/>
            <person name="Sykes S."/>
            <person name="Wortman J."/>
            <person name="Nusbaum C."/>
            <person name="Birren B."/>
        </authorList>
    </citation>
    <scope>NUCLEOTIDE SEQUENCE [LARGE SCALE GENOMIC DNA]</scope>
    <source>
        <strain evidence="3">Epiroticus2</strain>
    </source>
</reference>
<name>A0A182P419_9DIPT</name>
<sequence length="182" mass="18786">MFSLLQSKCGTQCFAILQDVLRKKQQPPVSSTPSSNNPPPPSSGQSVTASSVSIRPVVTPQSFASSIASSNTTTTSASSASASGASPSASSCAASANNPVVSATYTAQPTVHSALFCTDKDKINTDDSGSLGGHSNNSSIADNEDKDGDKEDAKKKKNRCATCRKKVGLTVPYTGLIPTEYY</sequence>
<feature type="compositionally biased region" description="Low complexity" evidence="1">
    <location>
        <begin position="26"/>
        <end position="35"/>
    </location>
</feature>
<feature type="region of interest" description="Disordered" evidence="1">
    <location>
        <begin position="126"/>
        <end position="159"/>
    </location>
</feature>
<evidence type="ECO:0000256" key="1">
    <source>
        <dbReference type="SAM" id="MobiDB-lite"/>
    </source>
</evidence>
<accession>A0A182P419</accession>
<protein>
    <submittedName>
        <fullName evidence="2">Uncharacterized protein</fullName>
    </submittedName>
</protein>
<reference evidence="2" key="2">
    <citation type="submission" date="2020-05" db="UniProtKB">
        <authorList>
            <consortium name="EnsemblMetazoa"/>
        </authorList>
    </citation>
    <scope>IDENTIFICATION</scope>
    <source>
        <strain evidence="2">Epiroticus2</strain>
    </source>
</reference>
<organism evidence="2 3">
    <name type="scientific">Anopheles epiroticus</name>
    <dbReference type="NCBI Taxonomy" id="199890"/>
    <lineage>
        <taxon>Eukaryota</taxon>
        <taxon>Metazoa</taxon>
        <taxon>Ecdysozoa</taxon>
        <taxon>Arthropoda</taxon>
        <taxon>Hexapoda</taxon>
        <taxon>Insecta</taxon>
        <taxon>Pterygota</taxon>
        <taxon>Neoptera</taxon>
        <taxon>Endopterygota</taxon>
        <taxon>Diptera</taxon>
        <taxon>Nematocera</taxon>
        <taxon>Culicoidea</taxon>
        <taxon>Culicidae</taxon>
        <taxon>Anophelinae</taxon>
        <taxon>Anopheles</taxon>
    </lineage>
</organism>
<dbReference type="VEuPathDB" id="VectorBase:AEPI001655"/>
<feature type="compositionally biased region" description="Low complexity" evidence="1">
    <location>
        <begin position="43"/>
        <end position="53"/>
    </location>
</feature>
<dbReference type="SUPFAM" id="SSF118310">
    <property type="entry name" value="AN1-like Zinc finger"/>
    <property type="match status" value="1"/>
</dbReference>
<feature type="compositionally biased region" description="Low complexity" evidence="1">
    <location>
        <begin position="62"/>
        <end position="94"/>
    </location>
</feature>
<evidence type="ECO:0000313" key="3">
    <source>
        <dbReference type="Proteomes" id="UP000075885"/>
    </source>
</evidence>
<proteinExistence type="predicted"/>
<evidence type="ECO:0000313" key="2">
    <source>
        <dbReference type="EnsemblMetazoa" id="AEPI001655-PA"/>
    </source>
</evidence>
<dbReference type="Gene3D" id="4.10.1110.10">
    <property type="entry name" value="AN1-like Zinc finger"/>
    <property type="match status" value="1"/>
</dbReference>
<dbReference type="InterPro" id="IPR035896">
    <property type="entry name" value="AN1-like_Znf"/>
</dbReference>
<keyword evidence="3" id="KW-1185">Reference proteome</keyword>
<dbReference type="STRING" id="199890.A0A182P419"/>